<comment type="caution">
    <text evidence="1">The sequence shown here is derived from an EMBL/GenBank/DDBJ whole genome shotgun (WGS) entry which is preliminary data.</text>
</comment>
<sequence>MRKKVLAGIAFIVCFTIFSQNIDDLEFTHTKDSLTSALLSEFDYLNSKTFKIKQKLDSIKIDKQIELLSQLEGKWEFVKVVCQDCIISKAEEQTKKYIEITKKHIIFYKDAISEKHIVSKETLKFSDFIDSFSGLTTLVYKDKRAWNYTIDTTKTYISASYIGNEKEGRIVTSVSGNYSYFYKRIE</sequence>
<dbReference type="EMBL" id="BAABCB010000005">
    <property type="protein sequence ID" value="GAA4241205.1"/>
    <property type="molecule type" value="Genomic_DNA"/>
</dbReference>
<evidence type="ECO:0000313" key="1">
    <source>
        <dbReference type="EMBL" id="GAA4241205.1"/>
    </source>
</evidence>
<dbReference type="RefSeq" id="WP_344712568.1">
    <property type="nucleotide sequence ID" value="NZ_BAABCB010000005.1"/>
</dbReference>
<keyword evidence="2" id="KW-1185">Reference proteome</keyword>
<reference evidence="2" key="1">
    <citation type="journal article" date="2019" name="Int. J. Syst. Evol. Microbiol.">
        <title>The Global Catalogue of Microorganisms (GCM) 10K type strain sequencing project: providing services to taxonomists for standard genome sequencing and annotation.</title>
        <authorList>
            <consortium name="The Broad Institute Genomics Platform"/>
            <consortium name="The Broad Institute Genome Sequencing Center for Infectious Disease"/>
            <person name="Wu L."/>
            <person name="Ma J."/>
        </authorList>
    </citation>
    <scope>NUCLEOTIDE SEQUENCE [LARGE SCALE GENOMIC DNA]</scope>
    <source>
        <strain evidence="2">JCM 17633</strain>
    </source>
</reference>
<dbReference type="Proteomes" id="UP001501682">
    <property type="component" value="Unassembled WGS sequence"/>
</dbReference>
<evidence type="ECO:0000313" key="2">
    <source>
        <dbReference type="Proteomes" id="UP001501682"/>
    </source>
</evidence>
<gene>
    <name evidence="1" type="ORF">GCM10022292_06690</name>
</gene>
<proteinExistence type="predicted"/>
<evidence type="ECO:0008006" key="3">
    <source>
        <dbReference type="Google" id="ProtNLM"/>
    </source>
</evidence>
<organism evidence="1 2">
    <name type="scientific">Winogradskyella damuponensis</name>
    <dbReference type="NCBI Taxonomy" id="943939"/>
    <lineage>
        <taxon>Bacteria</taxon>
        <taxon>Pseudomonadati</taxon>
        <taxon>Bacteroidota</taxon>
        <taxon>Flavobacteriia</taxon>
        <taxon>Flavobacteriales</taxon>
        <taxon>Flavobacteriaceae</taxon>
        <taxon>Winogradskyella</taxon>
    </lineage>
</organism>
<name>A0ABP8CMU9_9FLAO</name>
<accession>A0ABP8CMU9</accession>
<protein>
    <recommendedName>
        <fullName evidence="3">Lysozyme inhibitor LprI N-terminal domain-containing protein</fullName>
    </recommendedName>
</protein>